<evidence type="ECO:0000256" key="1">
    <source>
        <dbReference type="SAM" id="Phobius"/>
    </source>
</evidence>
<keyword evidence="1" id="KW-0812">Transmembrane</keyword>
<feature type="non-terminal residue" evidence="2">
    <location>
        <position position="1"/>
    </location>
</feature>
<name>A0A0F9GGW5_9ZZZZ</name>
<protein>
    <submittedName>
        <fullName evidence="2">Uncharacterized protein</fullName>
    </submittedName>
</protein>
<feature type="transmembrane region" description="Helical" evidence="1">
    <location>
        <begin position="18"/>
        <end position="37"/>
    </location>
</feature>
<comment type="caution">
    <text evidence="2">The sequence shown here is derived from an EMBL/GenBank/DDBJ whole genome shotgun (WGS) entry which is preliminary data.</text>
</comment>
<reference evidence="2" key="1">
    <citation type="journal article" date="2015" name="Nature">
        <title>Complex archaea that bridge the gap between prokaryotes and eukaryotes.</title>
        <authorList>
            <person name="Spang A."/>
            <person name="Saw J.H."/>
            <person name="Jorgensen S.L."/>
            <person name="Zaremba-Niedzwiedzka K."/>
            <person name="Martijn J."/>
            <person name="Lind A.E."/>
            <person name="van Eijk R."/>
            <person name="Schleper C."/>
            <person name="Guy L."/>
            <person name="Ettema T.J."/>
        </authorList>
    </citation>
    <scope>NUCLEOTIDE SEQUENCE</scope>
</reference>
<dbReference type="AlphaFoldDB" id="A0A0F9GGW5"/>
<organism evidence="2">
    <name type="scientific">marine sediment metagenome</name>
    <dbReference type="NCBI Taxonomy" id="412755"/>
    <lineage>
        <taxon>unclassified sequences</taxon>
        <taxon>metagenomes</taxon>
        <taxon>ecological metagenomes</taxon>
    </lineage>
</organism>
<dbReference type="EMBL" id="LAZR01026456">
    <property type="protein sequence ID" value="KKL68680.1"/>
    <property type="molecule type" value="Genomic_DNA"/>
</dbReference>
<proteinExistence type="predicted"/>
<sequence length="39" mass="4621">CCTLKTALDIMSLLDDDFLLYYFTYLIKCGLMFSRYVKV</sequence>
<keyword evidence="1" id="KW-0472">Membrane</keyword>
<accession>A0A0F9GGW5</accession>
<keyword evidence="1" id="KW-1133">Transmembrane helix</keyword>
<evidence type="ECO:0000313" key="2">
    <source>
        <dbReference type="EMBL" id="KKL68680.1"/>
    </source>
</evidence>
<gene>
    <name evidence="2" type="ORF">LCGC14_2122520</name>
</gene>